<dbReference type="EMBL" id="KZ819639">
    <property type="protein sequence ID" value="PWN87924.1"/>
    <property type="molecule type" value="Genomic_DNA"/>
</dbReference>
<keyword evidence="2" id="KW-1185">Reference proteome</keyword>
<dbReference type="AlphaFoldDB" id="A0A316YGF5"/>
<evidence type="ECO:0000313" key="1">
    <source>
        <dbReference type="EMBL" id="PWN87924.1"/>
    </source>
</evidence>
<dbReference type="Proteomes" id="UP000245768">
    <property type="component" value="Unassembled WGS sequence"/>
</dbReference>
<dbReference type="RefSeq" id="XP_025375122.1">
    <property type="nucleotide sequence ID" value="XM_025522662.1"/>
</dbReference>
<sequence length="81" mass="8902">MTAIACQATADCQNVAKGLPKDRRMIAEGLPKNQQTLTDCQTNAKRVPKCLEAKGQPFDCQMTAEKLPKDCQTCQRTAKDC</sequence>
<organism evidence="1 2">
    <name type="scientific">Acaromyces ingoldii</name>
    <dbReference type="NCBI Taxonomy" id="215250"/>
    <lineage>
        <taxon>Eukaryota</taxon>
        <taxon>Fungi</taxon>
        <taxon>Dikarya</taxon>
        <taxon>Basidiomycota</taxon>
        <taxon>Ustilaginomycotina</taxon>
        <taxon>Exobasidiomycetes</taxon>
        <taxon>Exobasidiales</taxon>
        <taxon>Cryptobasidiaceae</taxon>
        <taxon>Acaromyces</taxon>
    </lineage>
</organism>
<proteinExistence type="predicted"/>
<dbReference type="GeneID" id="37044578"/>
<accession>A0A316YGF5</accession>
<evidence type="ECO:0000313" key="2">
    <source>
        <dbReference type="Proteomes" id="UP000245768"/>
    </source>
</evidence>
<dbReference type="InParanoid" id="A0A316YGF5"/>
<protein>
    <submittedName>
        <fullName evidence="1">Uncharacterized protein</fullName>
    </submittedName>
</protein>
<reference evidence="1" key="1">
    <citation type="journal article" date="2018" name="Mol. Biol. Evol.">
        <title>Broad Genomic Sampling Reveals a Smut Pathogenic Ancestry of the Fungal Clade Ustilaginomycotina.</title>
        <authorList>
            <person name="Kijpornyongpan T."/>
            <person name="Mondo S.J."/>
            <person name="Barry K."/>
            <person name="Sandor L."/>
            <person name="Lee J."/>
            <person name="Lipzen A."/>
            <person name="Pangilinan J."/>
            <person name="LaButti K."/>
            <person name="Hainaut M."/>
            <person name="Henrissat B."/>
            <person name="Grigoriev I.V."/>
            <person name="Spatafora J.W."/>
            <person name="Aime M.C."/>
        </authorList>
    </citation>
    <scope>NUCLEOTIDE SEQUENCE [LARGE SCALE GENOMIC DNA]</scope>
    <source>
        <strain evidence="1">MCA 4198</strain>
    </source>
</reference>
<gene>
    <name evidence="1" type="ORF">FA10DRAFT_269200</name>
</gene>
<name>A0A316YGF5_9BASI</name>